<dbReference type="OrthoDB" id="1079857at2"/>
<proteinExistence type="predicted"/>
<accession>A0A379F0R0</accession>
<evidence type="ECO:0000313" key="2">
    <source>
        <dbReference type="Proteomes" id="UP000254235"/>
    </source>
</evidence>
<protein>
    <submittedName>
        <fullName evidence="1">Uncharacterized protein</fullName>
    </submittedName>
</protein>
<dbReference type="InterPro" id="IPR025324">
    <property type="entry name" value="DUF4230"/>
</dbReference>
<sequence length="210" mass="24278">MSNEIQKFAGRTFKTFWLQVLGIAVLIAVGIALVKWITNTNSVSVNVDQRIDVTPQQVQSIQSIGQWEFLAINDEELVDTVRKSIFVDRELVRIYYGTLRLGIDLHKAKPQWLHVENDSIVVATLPNVELLDRNFIDEARTQSFFESGSWSADDKEKLYNIAYKKMLKRCFTKENIATAENNAQQQFEKMLKAMGYKNVRVEFEKRSKPK</sequence>
<gene>
    <name evidence="1" type="ORF">NCTC13043_00825</name>
</gene>
<dbReference type="Pfam" id="PF14014">
    <property type="entry name" value="DUF4230"/>
    <property type="match status" value="1"/>
</dbReference>
<dbReference type="RefSeq" id="WP_115083109.1">
    <property type="nucleotide sequence ID" value="NZ_CALBEW010000017.1"/>
</dbReference>
<dbReference type="EMBL" id="UGTP01000001">
    <property type="protein sequence ID" value="SUC12228.1"/>
    <property type="molecule type" value="Genomic_DNA"/>
</dbReference>
<organism evidence="1 2">
    <name type="scientific">Prevotella pallens</name>
    <dbReference type="NCBI Taxonomy" id="60133"/>
    <lineage>
        <taxon>Bacteria</taxon>
        <taxon>Pseudomonadati</taxon>
        <taxon>Bacteroidota</taxon>
        <taxon>Bacteroidia</taxon>
        <taxon>Bacteroidales</taxon>
        <taxon>Prevotellaceae</taxon>
        <taxon>Prevotella</taxon>
    </lineage>
</organism>
<name>A0A379F0R0_9BACT</name>
<dbReference type="AlphaFoldDB" id="A0A379F0R0"/>
<dbReference type="Proteomes" id="UP000254235">
    <property type="component" value="Unassembled WGS sequence"/>
</dbReference>
<evidence type="ECO:0000313" key="1">
    <source>
        <dbReference type="EMBL" id="SUC12228.1"/>
    </source>
</evidence>
<reference evidence="1 2" key="1">
    <citation type="submission" date="2018-06" db="EMBL/GenBank/DDBJ databases">
        <authorList>
            <consortium name="Pathogen Informatics"/>
            <person name="Doyle S."/>
        </authorList>
    </citation>
    <scope>NUCLEOTIDE SEQUENCE [LARGE SCALE GENOMIC DNA]</scope>
    <source>
        <strain evidence="1 2">NCTC13043</strain>
    </source>
</reference>
<dbReference type="GeneID" id="78570535"/>